<dbReference type="AlphaFoldDB" id="A0A1E5VMS8"/>
<accession>A0A1E5VMS8</accession>
<reference evidence="3 4" key="1">
    <citation type="submission" date="2016-09" db="EMBL/GenBank/DDBJ databases">
        <title>The draft genome of Dichanthelium oligosanthes: A C3 panicoid grass species.</title>
        <authorList>
            <person name="Studer A.J."/>
            <person name="Schnable J.C."/>
            <person name="Brutnell T.P."/>
        </authorList>
    </citation>
    <scope>NUCLEOTIDE SEQUENCE [LARGE SCALE GENOMIC DNA]</scope>
    <source>
        <strain evidence="4">cv. Kellogg 1175</strain>
        <tissue evidence="3">Leaf</tissue>
    </source>
</reference>
<dbReference type="OrthoDB" id="653734at2759"/>
<gene>
    <name evidence="3" type="ORF">BAE44_0012547</name>
</gene>
<name>A0A1E5VMS8_9POAL</name>
<organism evidence="3 4">
    <name type="scientific">Dichanthelium oligosanthes</name>
    <dbReference type="NCBI Taxonomy" id="888268"/>
    <lineage>
        <taxon>Eukaryota</taxon>
        <taxon>Viridiplantae</taxon>
        <taxon>Streptophyta</taxon>
        <taxon>Embryophyta</taxon>
        <taxon>Tracheophyta</taxon>
        <taxon>Spermatophyta</taxon>
        <taxon>Magnoliopsida</taxon>
        <taxon>Liliopsida</taxon>
        <taxon>Poales</taxon>
        <taxon>Poaceae</taxon>
        <taxon>PACMAD clade</taxon>
        <taxon>Panicoideae</taxon>
        <taxon>Panicodae</taxon>
        <taxon>Paniceae</taxon>
        <taxon>Dichantheliinae</taxon>
        <taxon>Dichanthelium</taxon>
    </lineage>
</organism>
<keyword evidence="4" id="KW-1185">Reference proteome</keyword>
<dbReference type="InterPro" id="IPR016140">
    <property type="entry name" value="Bifunc_inhib/LTP/seed_store"/>
</dbReference>
<comment type="caution">
    <text evidence="3">The sequence shown here is derived from an EMBL/GenBank/DDBJ whole genome shotgun (WGS) entry which is preliminary data.</text>
</comment>
<dbReference type="Proteomes" id="UP000095767">
    <property type="component" value="Unassembled WGS sequence"/>
</dbReference>
<feature type="signal peptide" evidence="1">
    <location>
        <begin position="1"/>
        <end position="25"/>
    </location>
</feature>
<dbReference type="Gene3D" id="1.10.110.10">
    <property type="entry name" value="Plant lipid-transfer and hydrophobic proteins"/>
    <property type="match status" value="1"/>
</dbReference>
<dbReference type="Pfam" id="PF14368">
    <property type="entry name" value="LTP_2"/>
    <property type="match status" value="1"/>
</dbReference>
<dbReference type="PANTHER" id="PTHR33286:SF31">
    <property type="entry name" value="OS10G0148000 PROTEIN"/>
    <property type="match status" value="1"/>
</dbReference>
<keyword evidence="1" id="KW-0732">Signal</keyword>
<feature type="chain" id="PRO_5009188325" description="Bifunctional inhibitor/plant lipid transfer protein/seed storage helical domain-containing protein" evidence="1">
    <location>
        <begin position="26"/>
        <end position="194"/>
    </location>
</feature>
<protein>
    <recommendedName>
        <fullName evidence="2">Bifunctional inhibitor/plant lipid transfer protein/seed storage helical domain-containing protein</fullName>
    </recommendedName>
</protein>
<sequence>MSQLSSSRRSLQAATILLLPVIAAAATIQAPAVDEACHNDIIALRSTCYEYVQEGTPTLLPSPSCCATMIGVTNVRCVCNYLGSDINVDLDKVFYVIIQCGVTIPRNCGGLKHTTLHYNKNTNQLVKSQSTKEHTKLTQLSSAACLAATLLLLAAVAAAVSGQPSPQDEVPACQNDIDALWRTCKLYVQKEGPS</sequence>
<proteinExistence type="predicted"/>
<evidence type="ECO:0000313" key="3">
    <source>
        <dbReference type="EMBL" id="OEL26433.1"/>
    </source>
</evidence>
<evidence type="ECO:0000256" key="1">
    <source>
        <dbReference type="SAM" id="SignalP"/>
    </source>
</evidence>
<dbReference type="EMBL" id="LWDX02034589">
    <property type="protein sequence ID" value="OEL26433.1"/>
    <property type="molecule type" value="Genomic_DNA"/>
</dbReference>
<evidence type="ECO:0000259" key="2">
    <source>
        <dbReference type="Pfam" id="PF14368"/>
    </source>
</evidence>
<dbReference type="InterPro" id="IPR036312">
    <property type="entry name" value="Bifun_inhib/LTP/seed_sf"/>
</dbReference>
<evidence type="ECO:0000313" key="4">
    <source>
        <dbReference type="Proteomes" id="UP000095767"/>
    </source>
</evidence>
<dbReference type="PANTHER" id="PTHR33286">
    <property type="entry name" value="BIFUNCTIONAL INHIBITOR/LIPID-TRANSFER PROTEIN/SEED STORAGE 2S ALBUMIN SUPERFAMILY PROTEIN"/>
    <property type="match status" value="1"/>
</dbReference>
<feature type="domain" description="Bifunctional inhibitor/plant lipid transfer protein/seed storage helical" evidence="2">
    <location>
        <begin position="22"/>
        <end position="106"/>
    </location>
</feature>
<dbReference type="SUPFAM" id="SSF47699">
    <property type="entry name" value="Bifunctional inhibitor/lipid-transfer protein/seed storage 2S albumin"/>
    <property type="match status" value="1"/>
</dbReference>